<name>A0A8T2PCU3_9TELE</name>
<comment type="caution">
    <text evidence="2">The sequence shown here is derived from an EMBL/GenBank/DDBJ whole genome shotgun (WGS) entry which is preliminary data.</text>
</comment>
<dbReference type="AlphaFoldDB" id="A0A8T2PCU3"/>
<protein>
    <submittedName>
        <fullName evidence="2">Uncharacterized protein</fullName>
    </submittedName>
</protein>
<proteinExistence type="predicted"/>
<feature type="compositionally biased region" description="Pro residues" evidence="1">
    <location>
        <begin position="30"/>
        <end position="41"/>
    </location>
</feature>
<feature type="region of interest" description="Disordered" evidence="1">
    <location>
        <begin position="1"/>
        <end position="60"/>
    </location>
</feature>
<gene>
    <name evidence="2" type="ORF">JZ751_026203</name>
</gene>
<accession>A0A8T2PCU3</accession>
<evidence type="ECO:0000313" key="3">
    <source>
        <dbReference type="Proteomes" id="UP000824540"/>
    </source>
</evidence>
<reference evidence="2" key="1">
    <citation type="thesis" date="2021" institute="BYU ScholarsArchive" country="Provo, UT, USA">
        <title>Applications of and Algorithms for Genome Assembly and Genomic Analyses with an Emphasis on Marine Teleosts.</title>
        <authorList>
            <person name="Pickett B.D."/>
        </authorList>
    </citation>
    <scope>NUCLEOTIDE SEQUENCE</scope>
    <source>
        <strain evidence="2">HI-2016</strain>
    </source>
</reference>
<organism evidence="2 3">
    <name type="scientific">Albula glossodonta</name>
    <name type="common">roundjaw bonefish</name>
    <dbReference type="NCBI Taxonomy" id="121402"/>
    <lineage>
        <taxon>Eukaryota</taxon>
        <taxon>Metazoa</taxon>
        <taxon>Chordata</taxon>
        <taxon>Craniata</taxon>
        <taxon>Vertebrata</taxon>
        <taxon>Euteleostomi</taxon>
        <taxon>Actinopterygii</taxon>
        <taxon>Neopterygii</taxon>
        <taxon>Teleostei</taxon>
        <taxon>Albuliformes</taxon>
        <taxon>Albulidae</taxon>
        <taxon>Albula</taxon>
    </lineage>
</organism>
<dbReference type="EMBL" id="JAFBMS010000008">
    <property type="protein sequence ID" value="KAG9349850.1"/>
    <property type="molecule type" value="Genomic_DNA"/>
</dbReference>
<evidence type="ECO:0000313" key="2">
    <source>
        <dbReference type="EMBL" id="KAG9349850.1"/>
    </source>
</evidence>
<keyword evidence="3" id="KW-1185">Reference proteome</keyword>
<sequence length="139" mass="15108">MASAPPLESSVPVGYPPPPSYEETMRQPYPQYPQPSLPPVPGYDKAAHSPHPQQLCGPPMHPPPACSQPAFDCGVREPAGADALSCVCAVCGDPLGAQFRHPGLAHLCWPLHFWMYLWLLLDSVLYGWAEGCDTFLSQL</sequence>
<evidence type="ECO:0000256" key="1">
    <source>
        <dbReference type="SAM" id="MobiDB-lite"/>
    </source>
</evidence>
<dbReference type="Proteomes" id="UP000824540">
    <property type="component" value="Unassembled WGS sequence"/>
</dbReference>